<dbReference type="CDD" id="cd03354">
    <property type="entry name" value="LbH_SAT"/>
    <property type="match status" value="1"/>
</dbReference>
<keyword evidence="6" id="KW-0812">Transmembrane</keyword>
<evidence type="ECO:0000256" key="2">
    <source>
        <dbReference type="ARBA" id="ARBA00022679"/>
    </source>
</evidence>
<dbReference type="Gene3D" id="2.160.10.10">
    <property type="entry name" value="Hexapeptide repeat proteins"/>
    <property type="match status" value="1"/>
</dbReference>
<dbReference type="AlphaFoldDB" id="A0AAX3LSE7"/>
<name>A0AAX3LSE7_9RHOB</name>
<protein>
    <submittedName>
        <fullName evidence="7">DapH/DapD/GlmU-related protein</fullName>
    </submittedName>
</protein>
<dbReference type="InterPro" id="IPR018357">
    <property type="entry name" value="Hexapep_transf_CS"/>
</dbReference>
<sequence length="215" mass="23009">MKKSIEQIKFLKADLKRCWGHREPFSGAFLISPFLWLTSWSLIYYRISRSLFLLPSPLRILFAPVRHVIKRTGQLFTGTDISERADIGPRFFIAHNGTLVVGGHTTAGSDFFVRQGVTCGGDGVGAGHPTFGDNVVLGANAVVVGKITIGSNVMVGANSTVTRDVPNNVVVAGVPARVVKENRLDEMGKSGSNTTADGHGSAVLLTHGHNASNEN</sequence>
<evidence type="ECO:0000256" key="3">
    <source>
        <dbReference type="ARBA" id="ARBA00022737"/>
    </source>
</evidence>
<evidence type="ECO:0000256" key="5">
    <source>
        <dbReference type="SAM" id="MobiDB-lite"/>
    </source>
</evidence>
<gene>
    <name evidence="7" type="ORF">PL336_07230</name>
</gene>
<dbReference type="PANTHER" id="PTHR42811">
    <property type="entry name" value="SERINE ACETYLTRANSFERASE"/>
    <property type="match status" value="1"/>
</dbReference>
<keyword evidence="6" id="KW-0472">Membrane</keyword>
<proteinExistence type="inferred from homology"/>
<evidence type="ECO:0000313" key="7">
    <source>
        <dbReference type="EMBL" id="WCE71616.1"/>
    </source>
</evidence>
<reference evidence="7" key="1">
    <citation type="submission" date="2023-01" db="EMBL/GenBank/DDBJ databases">
        <title>Comparative genomic analysis of cold water coral derived Sulfitobacter faviae: insights into their metabolism and habitat adaptation.</title>
        <authorList>
            <person name="Guo Y."/>
            <person name="Lin S."/>
            <person name="Huang Z."/>
            <person name="Tang K."/>
            <person name="Wang X."/>
        </authorList>
    </citation>
    <scope>NUCLEOTIDE SEQUENCE</scope>
    <source>
        <strain evidence="7">SCSIO W_1865</strain>
    </source>
</reference>
<keyword evidence="4" id="KW-0012">Acyltransferase</keyword>
<dbReference type="InterPro" id="IPR001451">
    <property type="entry name" value="Hexapep"/>
</dbReference>
<dbReference type="RefSeq" id="WP_271689768.1">
    <property type="nucleotide sequence ID" value="NZ_CP116423.1"/>
</dbReference>
<keyword evidence="2" id="KW-0808">Transferase</keyword>
<evidence type="ECO:0000256" key="1">
    <source>
        <dbReference type="ARBA" id="ARBA00007274"/>
    </source>
</evidence>
<feature type="region of interest" description="Disordered" evidence="5">
    <location>
        <begin position="187"/>
        <end position="215"/>
    </location>
</feature>
<dbReference type="EMBL" id="CP116423">
    <property type="protein sequence ID" value="WCE71616.1"/>
    <property type="molecule type" value="Genomic_DNA"/>
</dbReference>
<organism evidence="7 8">
    <name type="scientific">Sulfitobacter faviae</name>
    <dbReference type="NCBI Taxonomy" id="1775881"/>
    <lineage>
        <taxon>Bacteria</taxon>
        <taxon>Pseudomonadati</taxon>
        <taxon>Pseudomonadota</taxon>
        <taxon>Alphaproteobacteria</taxon>
        <taxon>Rhodobacterales</taxon>
        <taxon>Roseobacteraceae</taxon>
        <taxon>Sulfitobacter</taxon>
    </lineage>
</organism>
<dbReference type="Proteomes" id="UP001210770">
    <property type="component" value="Chromosome"/>
</dbReference>
<dbReference type="InterPro" id="IPR045304">
    <property type="entry name" value="LbH_SAT"/>
</dbReference>
<comment type="similarity">
    <text evidence="1">Belongs to the transferase hexapeptide repeat family.</text>
</comment>
<evidence type="ECO:0000313" key="8">
    <source>
        <dbReference type="Proteomes" id="UP001210770"/>
    </source>
</evidence>
<keyword evidence="6" id="KW-1133">Transmembrane helix</keyword>
<feature type="transmembrane region" description="Helical" evidence="6">
    <location>
        <begin position="25"/>
        <end position="45"/>
    </location>
</feature>
<evidence type="ECO:0000256" key="6">
    <source>
        <dbReference type="SAM" id="Phobius"/>
    </source>
</evidence>
<dbReference type="SUPFAM" id="SSF51161">
    <property type="entry name" value="Trimeric LpxA-like enzymes"/>
    <property type="match status" value="1"/>
</dbReference>
<evidence type="ECO:0000256" key="4">
    <source>
        <dbReference type="ARBA" id="ARBA00023315"/>
    </source>
</evidence>
<keyword evidence="3" id="KW-0677">Repeat</keyword>
<dbReference type="PROSITE" id="PS00101">
    <property type="entry name" value="HEXAPEP_TRANSFERASES"/>
    <property type="match status" value="1"/>
</dbReference>
<accession>A0AAX3LSE7</accession>
<dbReference type="GO" id="GO:0016746">
    <property type="term" value="F:acyltransferase activity"/>
    <property type="evidence" value="ECO:0007669"/>
    <property type="project" value="UniProtKB-KW"/>
</dbReference>
<dbReference type="Pfam" id="PF00132">
    <property type="entry name" value="Hexapep"/>
    <property type="match status" value="1"/>
</dbReference>
<dbReference type="InterPro" id="IPR011004">
    <property type="entry name" value="Trimer_LpxA-like_sf"/>
</dbReference>